<accession>A0AAE4FTI5</accession>
<dbReference type="EMBL" id="JAVMIP010000008">
    <property type="protein sequence ID" value="MDS3861032.1"/>
    <property type="molecule type" value="Genomic_DNA"/>
</dbReference>
<dbReference type="Proteomes" id="UP001268256">
    <property type="component" value="Unassembled WGS sequence"/>
</dbReference>
<gene>
    <name evidence="1" type="ORF">RIF25_09445</name>
</gene>
<comment type="caution">
    <text evidence="1">The sequence shown here is derived from an EMBL/GenBank/DDBJ whole genome shotgun (WGS) entry which is preliminary data.</text>
</comment>
<protein>
    <submittedName>
        <fullName evidence="1">Uncharacterized protein</fullName>
    </submittedName>
</protein>
<dbReference type="RefSeq" id="WP_322878290.1">
    <property type="nucleotide sequence ID" value="NZ_JAVMIP010000008.1"/>
</dbReference>
<keyword evidence="2" id="KW-1185">Reference proteome</keyword>
<name>A0AAE4FTI5_9CYAN</name>
<dbReference type="AlphaFoldDB" id="A0AAE4FTI5"/>
<organism evidence="1 2">
    <name type="scientific">Pseudocalidococcus azoricus BACA0444</name>
    <dbReference type="NCBI Taxonomy" id="2918990"/>
    <lineage>
        <taxon>Bacteria</taxon>
        <taxon>Bacillati</taxon>
        <taxon>Cyanobacteriota</taxon>
        <taxon>Cyanophyceae</taxon>
        <taxon>Acaryochloridales</taxon>
        <taxon>Thermosynechococcaceae</taxon>
        <taxon>Pseudocalidococcus</taxon>
        <taxon>Pseudocalidococcus azoricus</taxon>
    </lineage>
</organism>
<evidence type="ECO:0000313" key="1">
    <source>
        <dbReference type="EMBL" id="MDS3861032.1"/>
    </source>
</evidence>
<sequence length="141" mass="16027">MAVKRYKDFVMLYDLDFNKQVVGRNRIYKEQLNEQIQTPITSLALARTIPTETGDPSIDAPLKLALELTKNSNFVCRYVLCCLENPFNKGGISEFRAIVPYRPTDPFHKAHVRQILGVSNVESGVYHGEEHKTLAKLTAFL</sequence>
<proteinExistence type="predicted"/>
<evidence type="ECO:0000313" key="2">
    <source>
        <dbReference type="Proteomes" id="UP001268256"/>
    </source>
</evidence>
<reference evidence="2" key="1">
    <citation type="submission" date="2023-07" db="EMBL/GenBank/DDBJ databases">
        <authorList>
            <person name="Luz R."/>
            <person name="Cordeiro R."/>
            <person name="Fonseca A."/>
            <person name="Goncalves V."/>
        </authorList>
    </citation>
    <scope>NUCLEOTIDE SEQUENCE [LARGE SCALE GENOMIC DNA]</scope>
    <source>
        <strain evidence="2">BACA0444</strain>
    </source>
</reference>